<comment type="caution">
    <text evidence="2">The sequence shown here is derived from an EMBL/GenBank/DDBJ whole genome shotgun (WGS) entry which is preliminary data.</text>
</comment>
<accession>A0AAD7KJE8</accession>
<gene>
    <name evidence="2" type="ORF">B0H16DRAFT_1355518</name>
</gene>
<sequence length="466" mass="54027">MHQGWMRRRFFPAVAIPAVPPLKFTRPGCLRVHWLTVPLVRDSSSSFRRLSSRVPTPRRPQKIQNTSRPPDPTPSENRGSPPLSRRKGRVQDASTVKRATSPNSLYQNLLFLSSPPPASLPILLDYHRIHDGLRSVQSYNLLISLAIRHTAYGTVQFLFNAMSTEQIRGNLATQKLKTRWFVRTGFWEHAWHQVTTTHAKPIPLLLWLELLQGVTTVRPSHDRMAPTTRVRLPQRRFQLLMQDMPPFLPDEDQRSARAVRVLAGAMLALNRPQAAFALTARYLNGIPRDISVQWAEQCVAVIDSIVAFECRKRGLVDFHSARRKLNSLLAIHPMFHPTPRTLYLLLGTLRQAKRRGTVAWQTLNTFKTRWGPEVEDRRVRRRVASYAIQERRLEIIDKVFDAERRSRALVREARTSEERRLVPSEQMPFRGMYPQHGYEQRLWKWLSMRALKVKLQLQEKDGDKVI</sequence>
<evidence type="ECO:0000256" key="1">
    <source>
        <dbReference type="SAM" id="MobiDB-lite"/>
    </source>
</evidence>
<protein>
    <submittedName>
        <fullName evidence="2">Uncharacterized protein</fullName>
    </submittedName>
</protein>
<evidence type="ECO:0000313" key="2">
    <source>
        <dbReference type="EMBL" id="KAJ7786230.1"/>
    </source>
</evidence>
<dbReference type="Proteomes" id="UP001215598">
    <property type="component" value="Unassembled WGS sequence"/>
</dbReference>
<reference evidence="2" key="1">
    <citation type="submission" date="2023-03" db="EMBL/GenBank/DDBJ databases">
        <title>Massive genome expansion in bonnet fungi (Mycena s.s.) driven by repeated elements and novel gene families across ecological guilds.</title>
        <authorList>
            <consortium name="Lawrence Berkeley National Laboratory"/>
            <person name="Harder C.B."/>
            <person name="Miyauchi S."/>
            <person name="Viragh M."/>
            <person name="Kuo A."/>
            <person name="Thoen E."/>
            <person name="Andreopoulos B."/>
            <person name="Lu D."/>
            <person name="Skrede I."/>
            <person name="Drula E."/>
            <person name="Henrissat B."/>
            <person name="Morin E."/>
            <person name="Kohler A."/>
            <person name="Barry K."/>
            <person name="LaButti K."/>
            <person name="Morin E."/>
            <person name="Salamov A."/>
            <person name="Lipzen A."/>
            <person name="Mereny Z."/>
            <person name="Hegedus B."/>
            <person name="Baldrian P."/>
            <person name="Stursova M."/>
            <person name="Weitz H."/>
            <person name="Taylor A."/>
            <person name="Grigoriev I.V."/>
            <person name="Nagy L.G."/>
            <person name="Martin F."/>
            <person name="Kauserud H."/>
        </authorList>
    </citation>
    <scope>NUCLEOTIDE SEQUENCE</scope>
    <source>
        <strain evidence="2">CBHHK182m</strain>
    </source>
</reference>
<dbReference type="AlphaFoldDB" id="A0AAD7KJE8"/>
<organism evidence="2 3">
    <name type="scientific">Mycena metata</name>
    <dbReference type="NCBI Taxonomy" id="1033252"/>
    <lineage>
        <taxon>Eukaryota</taxon>
        <taxon>Fungi</taxon>
        <taxon>Dikarya</taxon>
        <taxon>Basidiomycota</taxon>
        <taxon>Agaricomycotina</taxon>
        <taxon>Agaricomycetes</taxon>
        <taxon>Agaricomycetidae</taxon>
        <taxon>Agaricales</taxon>
        <taxon>Marasmiineae</taxon>
        <taxon>Mycenaceae</taxon>
        <taxon>Mycena</taxon>
    </lineage>
</organism>
<feature type="compositionally biased region" description="Polar residues" evidence="1">
    <location>
        <begin position="62"/>
        <end position="78"/>
    </location>
</feature>
<dbReference type="EMBL" id="JARKIB010000001">
    <property type="protein sequence ID" value="KAJ7786230.1"/>
    <property type="molecule type" value="Genomic_DNA"/>
</dbReference>
<feature type="region of interest" description="Disordered" evidence="1">
    <location>
        <begin position="46"/>
        <end position="98"/>
    </location>
</feature>
<keyword evidence="3" id="KW-1185">Reference proteome</keyword>
<proteinExistence type="predicted"/>
<name>A0AAD7KJE8_9AGAR</name>
<evidence type="ECO:0000313" key="3">
    <source>
        <dbReference type="Proteomes" id="UP001215598"/>
    </source>
</evidence>